<reference evidence="1 2" key="1">
    <citation type="journal article" date="2006" name="Environ. Microbiol.">
        <title>Whole genome analysis of the marine Bacteroidetes'Gramella forsetii' reveals adaptations to degradation of polymeric organic matter.</title>
        <authorList>
            <person name="Bauer M."/>
            <person name="Kube M."/>
            <person name="Teeling H."/>
            <person name="Richter M."/>
            <person name="Lombardot T."/>
            <person name="Allers E."/>
            <person name="Wuerdemann C.A."/>
            <person name="Quast C."/>
            <person name="Kuhl H."/>
            <person name="Knaust F."/>
            <person name="Woebken D."/>
            <person name="Bischof K."/>
            <person name="Mussmann M."/>
            <person name="Choudhuri J.V."/>
            <person name="Meyer F."/>
            <person name="Reinhardt R."/>
            <person name="Amann R.I."/>
            <person name="Gloeckner F.O."/>
        </authorList>
    </citation>
    <scope>NUCLEOTIDE SEQUENCE [LARGE SCALE GENOMIC DNA]</scope>
    <source>
        <strain evidence="1 2">KT0803</strain>
    </source>
</reference>
<organism evidence="1 2">
    <name type="scientific">Christiangramia forsetii (strain DSM 17595 / CGMCC 1.15422 / KT0803)</name>
    <name type="common">Gramella forsetii</name>
    <dbReference type="NCBI Taxonomy" id="411154"/>
    <lineage>
        <taxon>Bacteria</taxon>
        <taxon>Pseudomonadati</taxon>
        <taxon>Bacteroidota</taxon>
        <taxon>Flavobacteriia</taxon>
        <taxon>Flavobacteriales</taxon>
        <taxon>Flavobacteriaceae</taxon>
        <taxon>Christiangramia</taxon>
    </lineage>
</organism>
<evidence type="ECO:0000313" key="1">
    <source>
        <dbReference type="EMBL" id="CAL66604.1"/>
    </source>
</evidence>
<protein>
    <submittedName>
        <fullName evidence="1">Uncharacterized protein</fullName>
    </submittedName>
</protein>
<sequence>MPKELIFSYLIFLFDHHKFMLNTITKTYTGVNVLLILIKKLLSKIRENF</sequence>
<dbReference type="HOGENOM" id="CLU_3136203_0_0_10"/>
<proteinExistence type="predicted"/>
<dbReference type="EMBL" id="CU207366">
    <property type="protein sequence ID" value="CAL66604.1"/>
    <property type="molecule type" value="Genomic_DNA"/>
</dbReference>
<accession>A0M1V9</accession>
<dbReference type="KEGG" id="gfo:GFO_1632"/>
<dbReference type="Proteomes" id="UP000000755">
    <property type="component" value="Chromosome"/>
</dbReference>
<dbReference type="AlphaFoldDB" id="A0M1V9"/>
<name>A0M1V9_CHRFK</name>
<evidence type="ECO:0000313" key="2">
    <source>
        <dbReference type="Proteomes" id="UP000000755"/>
    </source>
</evidence>
<gene>
    <name evidence="1" type="ordered locus">GFO_1632</name>
</gene>